<dbReference type="SUPFAM" id="SSF89796">
    <property type="entry name" value="CoA-transferase family III (CaiB/BaiF)"/>
    <property type="match status" value="2"/>
</dbReference>
<dbReference type="Pfam" id="PF02515">
    <property type="entry name" value="CoA_transf_3"/>
    <property type="match status" value="2"/>
</dbReference>
<dbReference type="Proteomes" id="UP000281708">
    <property type="component" value="Unassembled WGS sequence"/>
</dbReference>
<dbReference type="PANTHER" id="PTHR48228:SF5">
    <property type="entry name" value="ALPHA-METHYLACYL-COA RACEMASE"/>
    <property type="match status" value="1"/>
</dbReference>
<keyword evidence="2" id="KW-1185">Reference proteome</keyword>
<protein>
    <submittedName>
        <fullName evidence="1">CoA transferase</fullName>
    </submittedName>
</protein>
<reference evidence="1 2" key="1">
    <citation type="submission" date="2018-10" db="EMBL/GenBank/DDBJ databases">
        <title>Marmoricola sp. 4Q3S-7 whole genome shotgun sequence.</title>
        <authorList>
            <person name="Li F."/>
        </authorList>
    </citation>
    <scope>NUCLEOTIDE SEQUENCE [LARGE SCALE GENOMIC DNA]</scope>
    <source>
        <strain evidence="1 2">4Q3S-7</strain>
    </source>
</reference>
<keyword evidence="1" id="KW-0808">Transferase</keyword>
<proteinExistence type="predicted"/>
<dbReference type="InterPro" id="IPR023606">
    <property type="entry name" value="CoA-Trfase_III_dom_1_sf"/>
</dbReference>
<name>A0A3L8NYK9_9ACTN</name>
<dbReference type="Gene3D" id="3.40.50.10540">
    <property type="entry name" value="Crotonobetainyl-coa:carnitine coa-transferase, domain 1"/>
    <property type="match status" value="2"/>
</dbReference>
<accession>A0A3L8NYK9</accession>
<dbReference type="GO" id="GO:0016740">
    <property type="term" value="F:transferase activity"/>
    <property type="evidence" value="ECO:0007669"/>
    <property type="project" value="UniProtKB-KW"/>
</dbReference>
<sequence>MSESRRMEQPPLSGVRIVDLTSRLAGPFATRVLAEAGADVVKVERPGGDPERELRVVGFAGWNRAKRSVVIDLDDASGRVGLDELLARADVVVHDLPAARAVELGLDDETLAGRHPDLLVASVPGYPVGHPLADLDATDAMVQAAEGFMDEQQGNRPGPVWIRMPFPSWCAAYALAAGIVARLVQRERDGVVLPVATSLFQGSLAPAALYWQRWERLPETLTRHTLPKIWPDAALSIFECADGRWVQLAGAVGGWIESPPVLEALALADLVDLSEIGVTPGNWSTWNEVFGERPCDWWLESLSAADVPCIEIRHLGECFTDQQAGVNGYVVEVDDPVVGPALQAATPVQTTPASAVGAPAPLLGSTRCADVLAGWSQREPRPGRTAAGDTRPLAGLRALDFGSAIAGPFGAQCLGDLGAEVVKVEPLSGDRGRVLTQFAGAHRGKRSLAMDLKSVEGQAALDRLVASADLVLHNMRLGPAGRLGLDGPGLRRRNPTVVFSHVSAYGPLGPMAGFPGYDPTAQAMTGWEHANAGEGQTPIWLRNSVFDVTAGLAACLGAVLGLYTLATTGRPGAADTSLLSVGIAAASEVAVRRPAGGVTETPGLDAEQTGVGPAHRIHQLQDGWLAVDARDEREAAAYASWLVGTSLEGRRVEPTVAELAALGVAAAPVRLDQLDDFMDSPVHRELGFSRRLQTGGYGAIDLVAGFWSLGQSVPEQSVPELGEHSREILDELGYSDEEVSGLVAAGSVHALSRALRTST</sequence>
<dbReference type="InterPro" id="IPR044855">
    <property type="entry name" value="CoA-Trfase_III_dom3_sf"/>
</dbReference>
<dbReference type="InterPro" id="IPR050509">
    <property type="entry name" value="CoA-transferase_III"/>
</dbReference>
<gene>
    <name evidence="1" type="ORF">D9V37_14695</name>
</gene>
<dbReference type="Gene3D" id="3.30.1540.10">
    <property type="entry name" value="formyl-coa transferase, domain 3"/>
    <property type="match status" value="1"/>
</dbReference>
<dbReference type="InterPro" id="IPR003673">
    <property type="entry name" value="CoA-Trfase_fam_III"/>
</dbReference>
<evidence type="ECO:0000313" key="1">
    <source>
        <dbReference type="EMBL" id="RLV47449.1"/>
    </source>
</evidence>
<comment type="caution">
    <text evidence="1">The sequence shown here is derived from an EMBL/GenBank/DDBJ whole genome shotgun (WGS) entry which is preliminary data.</text>
</comment>
<evidence type="ECO:0000313" key="2">
    <source>
        <dbReference type="Proteomes" id="UP000281708"/>
    </source>
</evidence>
<dbReference type="AlphaFoldDB" id="A0A3L8NYK9"/>
<dbReference type="EMBL" id="RDBE01000010">
    <property type="protein sequence ID" value="RLV47449.1"/>
    <property type="molecule type" value="Genomic_DNA"/>
</dbReference>
<organism evidence="1 2">
    <name type="scientific">Nocardioides mangrovicus</name>
    <dbReference type="NCBI Taxonomy" id="2478913"/>
    <lineage>
        <taxon>Bacteria</taxon>
        <taxon>Bacillati</taxon>
        <taxon>Actinomycetota</taxon>
        <taxon>Actinomycetes</taxon>
        <taxon>Propionibacteriales</taxon>
        <taxon>Nocardioidaceae</taxon>
        <taxon>Nocardioides</taxon>
    </lineage>
</organism>
<dbReference type="PANTHER" id="PTHR48228">
    <property type="entry name" value="SUCCINYL-COA--D-CITRAMALATE COA-TRANSFERASE"/>
    <property type="match status" value="1"/>
</dbReference>